<gene>
    <name evidence="1" type="ORF">B0I18_104219</name>
</gene>
<name>A0A2P8D4H3_9BACT</name>
<comment type="caution">
    <text evidence="1">The sequence shown here is derived from an EMBL/GenBank/DDBJ whole genome shotgun (WGS) entry which is preliminary data.</text>
</comment>
<evidence type="ECO:0000313" key="1">
    <source>
        <dbReference type="EMBL" id="PSK92121.1"/>
    </source>
</evidence>
<dbReference type="RefSeq" id="WP_106523185.1">
    <property type="nucleotide sequence ID" value="NZ_PYGD01000004.1"/>
</dbReference>
<dbReference type="Proteomes" id="UP000240572">
    <property type="component" value="Unassembled WGS sequence"/>
</dbReference>
<reference evidence="1 2" key="1">
    <citation type="submission" date="2018-03" db="EMBL/GenBank/DDBJ databases">
        <title>Genomic Encyclopedia of Type Strains, Phase III (KMG-III): the genomes of soil and plant-associated and newly described type strains.</title>
        <authorList>
            <person name="Whitman W."/>
        </authorList>
    </citation>
    <scope>NUCLEOTIDE SEQUENCE [LARGE SCALE GENOMIC DNA]</scope>
    <source>
        <strain evidence="1 2">CGMCC 1.12700</strain>
    </source>
</reference>
<protein>
    <submittedName>
        <fullName evidence="1">Uncharacterized protein</fullName>
    </submittedName>
</protein>
<dbReference type="EMBL" id="PYGD01000004">
    <property type="protein sequence ID" value="PSK92121.1"/>
    <property type="molecule type" value="Genomic_DNA"/>
</dbReference>
<accession>A0A2P8D4H3</accession>
<sequence length="72" mass="8315">MKSLDEIKNDFARLKGHKSWERFCFLANDNMFAQAVDEIAKAYAEYRTRLLVNGASLIKPLLTSDHLEEHFG</sequence>
<keyword evidence="2" id="KW-1185">Reference proteome</keyword>
<proteinExistence type="predicted"/>
<dbReference type="OrthoDB" id="677098at2"/>
<evidence type="ECO:0000313" key="2">
    <source>
        <dbReference type="Proteomes" id="UP000240572"/>
    </source>
</evidence>
<dbReference type="AlphaFoldDB" id="A0A2P8D4H3"/>
<organism evidence="1 2">
    <name type="scientific">Taibaiella chishuiensis</name>
    <dbReference type="NCBI Taxonomy" id="1434707"/>
    <lineage>
        <taxon>Bacteria</taxon>
        <taxon>Pseudomonadati</taxon>
        <taxon>Bacteroidota</taxon>
        <taxon>Chitinophagia</taxon>
        <taxon>Chitinophagales</taxon>
        <taxon>Chitinophagaceae</taxon>
        <taxon>Taibaiella</taxon>
    </lineage>
</organism>